<dbReference type="Gene3D" id="3.40.50.720">
    <property type="entry name" value="NAD(P)-binding Rossmann-like Domain"/>
    <property type="match status" value="1"/>
</dbReference>
<keyword evidence="1 3" id="KW-0560">Oxidoreductase</keyword>
<dbReference type="PANTHER" id="PTHR43148">
    <property type="entry name" value="GLYCERALDEHYDE-3-PHOSPHATE DEHYDROGENASE 2"/>
    <property type="match status" value="1"/>
</dbReference>
<evidence type="ECO:0000313" key="3">
    <source>
        <dbReference type="EMBL" id="EQD66444.1"/>
    </source>
</evidence>
<feature type="domain" description="Glyceraldehyde 3-phosphate dehydrogenase NAD(P) binding" evidence="2">
    <location>
        <begin position="1"/>
        <end position="144"/>
    </location>
</feature>
<dbReference type="SUPFAM" id="SSF51735">
    <property type="entry name" value="NAD(P)-binding Rossmann-fold domains"/>
    <property type="match status" value="1"/>
</dbReference>
<feature type="non-terminal residue" evidence="3">
    <location>
        <position position="144"/>
    </location>
</feature>
<dbReference type="InterPro" id="IPR020831">
    <property type="entry name" value="GlycerAld/Erythrose_P_DH"/>
</dbReference>
<dbReference type="GO" id="GO:0016620">
    <property type="term" value="F:oxidoreductase activity, acting on the aldehyde or oxo group of donors, NAD or NADP as acceptor"/>
    <property type="evidence" value="ECO:0007669"/>
    <property type="project" value="InterPro"/>
</dbReference>
<reference evidence="3" key="1">
    <citation type="submission" date="2013-08" db="EMBL/GenBank/DDBJ databases">
        <authorList>
            <person name="Mendez C."/>
            <person name="Richter M."/>
            <person name="Ferrer M."/>
            <person name="Sanchez J."/>
        </authorList>
    </citation>
    <scope>NUCLEOTIDE SEQUENCE</scope>
</reference>
<organism evidence="3">
    <name type="scientific">mine drainage metagenome</name>
    <dbReference type="NCBI Taxonomy" id="410659"/>
    <lineage>
        <taxon>unclassified sequences</taxon>
        <taxon>metagenomes</taxon>
        <taxon>ecological metagenomes</taxon>
    </lineage>
</organism>
<dbReference type="AlphaFoldDB" id="T1CIM4"/>
<gene>
    <name evidence="3" type="ORF">B1B_06135</name>
</gene>
<evidence type="ECO:0000259" key="2">
    <source>
        <dbReference type="SMART" id="SM00846"/>
    </source>
</evidence>
<dbReference type="EMBL" id="AUZY01003907">
    <property type="protein sequence ID" value="EQD66444.1"/>
    <property type="molecule type" value="Genomic_DNA"/>
</dbReference>
<dbReference type="InterPro" id="IPR020828">
    <property type="entry name" value="GlycerAld_3-P_DH_NAD(P)-bd"/>
</dbReference>
<dbReference type="InterPro" id="IPR036291">
    <property type="entry name" value="NAD(P)-bd_dom_sf"/>
</dbReference>
<sequence length="144" mass="15592">MRAVLTRAVLTREVDIEVVAVNDLVSAEMNAYLLSYDSTFGRLDAQIKGAEVKVYADAIEVAGHRISILKQRDLSAIPWGGLGVDVVIESTGRFTKREEVEAHLEAGARKVIISAPSKNADITVVMGVNDDAFDPTKHEVISNA</sequence>
<proteinExistence type="predicted"/>
<reference evidence="3" key="2">
    <citation type="journal article" date="2014" name="ISME J.">
        <title>Microbial stratification in low pH oxic and suboxic macroscopic growths along an acid mine drainage.</title>
        <authorList>
            <person name="Mendez-Garcia C."/>
            <person name="Mesa V."/>
            <person name="Sprenger R.R."/>
            <person name="Richter M."/>
            <person name="Diez M.S."/>
            <person name="Solano J."/>
            <person name="Bargiela R."/>
            <person name="Golyshina O.V."/>
            <person name="Manteca A."/>
            <person name="Ramos J.L."/>
            <person name="Gallego J.R."/>
            <person name="Llorente I."/>
            <person name="Martins Dos Santos V.A."/>
            <person name="Jensen O.N."/>
            <person name="Pelaez A.I."/>
            <person name="Sanchez J."/>
            <person name="Ferrer M."/>
        </authorList>
    </citation>
    <scope>NUCLEOTIDE SEQUENCE</scope>
</reference>
<comment type="caution">
    <text evidence="3">The sequence shown here is derived from an EMBL/GenBank/DDBJ whole genome shotgun (WGS) entry which is preliminary data.</text>
</comment>
<protein>
    <submittedName>
        <fullName evidence="3">Glyceraldehyde 3-phosphate dehydrogenase</fullName>
        <ecNumber evidence="3">1.2.1.-</ecNumber>
    </submittedName>
</protein>
<name>T1CIM4_9ZZZZ</name>
<dbReference type="GO" id="GO:0051287">
    <property type="term" value="F:NAD binding"/>
    <property type="evidence" value="ECO:0007669"/>
    <property type="project" value="InterPro"/>
</dbReference>
<accession>T1CIM4</accession>
<dbReference type="Pfam" id="PF00044">
    <property type="entry name" value="Gp_dh_N"/>
    <property type="match status" value="1"/>
</dbReference>
<dbReference type="SMART" id="SM00846">
    <property type="entry name" value="Gp_dh_N"/>
    <property type="match status" value="1"/>
</dbReference>
<dbReference type="CDD" id="cd05214">
    <property type="entry name" value="GAPDH_I_N"/>
    <property type="match status" value="1"/>
</dbReference>
<evidence type="ECO:0000256" key="1">
    <source>
        <dbReference type="ARBA" id="ARBA00023002"/>
    </source>
</evidence>
<dbReference type="FunFam" id="3.40.50.720:FF:000001">
    <property type="entry name" value="Glyceraldehyde-3-phosphate dehydrogenase"/>
    <property type="match status" value="1"/>
</dbReference>
<dbReference type="EC" id="1.2.1.-" evidence="3"/>